<dbReference type="PANTHER" id="PTHR36832:SF1">
    <property type="entry name" value="SLR1174 PROTEIN"/>
    <property type="match status" value="1"/>
</dbReference>
<feature type="transmembrane region" description="Helical" evidence="1">
    <location>
        <begin position="21"/>
        <end position="46"/>
    </location>
</feature>
<reference evidence="2 3" key="1">
    <citation type="journal article" date="2021" name="Cell Host Microbe">
        <title>in vivo commensal control of Clostridioides difficile virulence.</title>
        <authorList>
            <person name="Girinathan B.P."/>
            <person name="Dibenedetto N."/>
            <person name="Worley J.N."/>
            <person name="Peltier J."/>
            <person name="Arrieta-Ortiz M.L."/>
            <person name="Rupa Christinal Immanuel S."/>
            <person name="Lavin R."/>
            <person name="Delaney M.L."/>
            <person name="Cummins C."/>
            <person name="Hoffmann M."/>
            <person name="Luo Y."/>
            <person name="Gonzalez-Escalona N."/>
            <person name="Allard M."/>
            <person name="Onderdonk A.B."/>
            <person name="Gerber G.K."/>
            <person name="Sonenshein A.L."/>
            <person name="Baliga N."/>
            <person name="Dupuy B."/>
            <person name="Bry L."/>
        </authorList>
    </citation>
    <scope>NUCLEOTIDE SEQUENCE [LARGE SCALE GENOMIC DNA]</scope>
    <source>
        <strain evidence="2 3">DSM 599</strain>
    </source>
</reference>
<dbReference type="PANTHER" id="PTHR36832">
    <property type="entry name" value="SLR1174 PROTEIN-RELATED"/>
    <property type="match status" value="1"/>
</dbReference>
<protein>
    <submittedName>
        <fullName evidence="2">ABC-2 family transporter protein</fullName>
    </submittedName>
</protein>
<dbReference type="EMBL" id="JAIKTU010000005">
    <property type="protein sequence ID" value="MBY0755151.1"/>
    <property type="molecule type" value="Genomic_DNA"/>
</dbReference>
<keyword evidence="1" id="KW-0812">Transmembrane</keyword>
<gene>
    <name evidence="2" type="ORF">K5V21_06755</name>
</gene>
<sequence length="272" mass="31083">MNLIKGFKIYSSFSKSEIKKYFAYKANIFMGIIGQVIMVIVTYYLWKAIYSSSQDGIMNGFTLNDMVIYIMISFVIGIATSNDIRYIISSEVRDGSIAMNLIKPINYEKRLIFIGIGQFIFNFIFLFMPAAIGITIYRINIGLSITSTSIILFLLSIVLGTMINIYYSYIFGLLVFKFYSLWGINQIAQAIVMLVSGALIPLSFFPDIIQKLFNFLPFSSIIYTPAMIYLNKLPSNEIIKCLLLQLFWIFVLKVLSRLMWNKVINKLSIQGG</sequence>
<evidence type="ECO:0000256" key="1">
    <source>
        <dbReference type="SAM" id="Phobius"/>
    </source>
</evidence>
<dbReference type="RefSeq" id="WP_221860227.1">
    <property type="nucleotide sequence ID" value="NZ_JAIKTU010000005.1"/>
</dbReference>
<feature type="transmembrane region" description="Helical" evidence="1">
    <location>
        <begin position="111"/>
        <end position="137"/>
    </location>
</feature>
<keyword evidence="1" id="KW-0472">Membrane</keyword>
<dbReference type="Proteomes" id="UP001299068">
    <property type="component" value="Unassembled WGS sequence"/>
</dbReference>
<dbReference type="InterPro" id="IPR010390">
    <property type="entry name" value="ABC-2_transporter-like"/>
</dbReference>
<keyword evidence="3" id="KW-1185">Reference proteome</keyword>
<organism evidence="2 3">
    <name type="scientific">Clostridium sardiniense</name>
    <name type="common">Clostridium absonum</name>
    <dbReference type="NCBI Taxonomy" id="29369"/>
    <lineage>
        <taxon>Bacteria</taxon>
        <taxon>Bacillati</taxon>
        <taxon>Bacillota</taxon>
        <taxon>Clostridia</taxon>
        <taxon>Eubacteriales</taxon>
        <taxon>Clostridiaceae</taxon>
        <taxon>Clostridium</taxon>
    </lineage>
</organism>
<accession>A0ABS7KWG8</accession>
<feature type="transmembrane region" description="Helical" evidence="1">
    <location>
        <begin position="212"/>
        <end position="230"/>
    </location>
</feature>
<feature type="transmembrane region" description="Helical" evidence="1">
    <location>
        <begin position="242"/>
        <end position="260"/>
    </location>
</feature>
<proteinExistence type="predicted"/>
<name>A0ABS7KWG8_CLOSR</name>
<evidence type="ECO:0000313" key="2">
    <source>
        <dbReference type="EMBL" id="MBY0755151.1"/>
    </source>
</evidence>
<evidence type="ECO:0000313" key="3">
    <source>
        <dbReference type="Proteomes" id="UP001299068"/>
    </source>
</evidence>
<keyword evidence="1" id="KW-1133">Transmembrane helix</keyword>
<dbReference type="Pfam" id="PF06182">
    <property type="entry name" value="ABC2_membrane_6"/>
    <property type="match status" value="1"/>
</dbReference>
<comment type="caution">
    <text evidence="2">The sequence shown here is derived from an EMBL/GenBank/DDBJ whole genome shotgun (WGS) entry which is preliminary data.</text>
</comment>
<feature type="transmembrane region" description="Helical" evidence="1">
    <location>
        <begin position="187"/>
        <end position="206"/>
    </location>
</feature>
<feature type="transmembrane region" description="Helical" evidence="1">
    <location>
        <begin position="66"/>
        <end position="84"/>
    </location>
</feature>